<accession>A0ABQ5G5L5</accession>
<dbReference type="Proteomes" id="UP001151760">
    <property type="component" value="Unassembled WGS sequence"/>
</dbReference>
<evidence type="ECO:0000313" key="2">
    <source>
        <dbReference type="EMBL" id="GJT70369.1"/>
    </source>
</evidence>
<gene>
    <name evidence="2" type="ORF">Tco_1029655</name>
</gene>
<evidence type="ECO:0000313" key="3">
    <source>
        <dbReference type="Proteomes" id="UP001151760"/>
    </source>
</evidence>
<comment type="caution">
    <text evidence="2">The sequence shown here is derived from an EMBL/GenBank/DDBJ whole genome shotgun (WGS) entry which is preliminary data.</text>
</comment>
<name>A0ABQ5G5L5_9ASTR</name>
<sequence length="316" mass="35655">MYTFSPMMVANSRKHHCRVRPYTREVLVLSTNLESQTKHYPLVFRNRRGNEARIKKTWYNQDGLSEGAGFKPEVLDELKGKTNDKNEGADDKTQDVNDEEYVHIDEYLYDDVNVKMKDAETTNEGREDEEMTNAKKDEVLTTSNAAPATQKEKTETPSSSSSCSVSSNYSSSLLTVSVLVIHEPIVLSSIPEITIEAHVTTISPFIPLFISLYQQSTRILTPTTTKATTLTPVVPEFETLSSIHLRVSDLEKEVKEPKNVDHSTILLATIKSEVLIVVKEYLGKSLGDTLHKVLQRHTGEFIKEHFILVDAIEELK</sequence>
<reference evidence="2" key="2">
    <citation type="submission" date="2022-01" db="EMBL/GenBank/DDBJ databases">
        <authorList>
            <person name="Yamashiro T."/>
            <person name="Shiraishi A."/>
            <person name="Satake H."/>
            <person name="Nakayama K."/>
        </authorList>
    </citation>
    <scope>NUCLEOTIDE SEQUENCE</scope>
</reference>
<reference evidence="2" key="1">
    <citation type="journal article" date="2022" name="Int. J. Mol. Sci.">
        <title>Draft Genome of Tanacetum Coccineum: Genomic Comparison of Closely Related Tanacetum-Family Plants.</title>
        <authorList>
            <person name="Yamashiro T."/>
            <person name="Shiraishi A."/>
            <person name="Nakayama K."/>
            <person name="Satake H."/>
        </authorList>
    </citation>
    <scope>NUCLEOTIDE SEQUENCE</scope>
</reference>
<protein>
    <submittedName>
        <fullName evidence="2">Uncharacterized protein</fullName>
    </submittedName>
</protein>
<feature type="region of interest" description="Disordered" evidence="1">
    <location>
        <begin position="120"/>
        <end position="166"/>
    </location>
</feature>
<organism evidence="2 3">
    <name type="scientific">Tanacetum coccineum</name>
    <dbReference type="NCBI Taxonomy" id="301880"/>
    <lineage>
        <taxon>Eukaryota</taxon>
        <taxon>Viridiplantae</taxon>
        <taxon>Streptophyta</taxon>
        <taxon>Embryophyta</taxon>
        <taxon>Tracheophyta</taxon>
        <taxon>Spermatophyta</taxon>
        <taxon>Magnoliopsida</taxon>
        <taxon>eudicotyledons</taxon>
        <taxon>Gunneridae</taxon>
        <taxon>Pentapetalae</taxon>
        <taxon>asterids</taxon>
        <taxon>campanulids</taxon>
        <taxon>Asterales</taxon>
        <taxon>Asteraceae</taxon>
        <taxon>Asteroideae</taxon>
        <taxon>Anthemideae</taxon>
        <taxon>Anthemidinae</taxon>
        <taxon>Tanacetum</taxon>
    </lineage>
</organism>
<keyword evidence="3" id="KW-1185">Reference proteome</keyword>
<proteinExistence type="predicted"/>
<dbReference type="EMBL" id="BQNB010018070">
    <property type="protein sequence ID" value="GJT70369.1"/>
    <property type="molecule type" value="Genomic_DNA"/>
</dbReference>
<evidence type="ECO:0000256" key="1">
    <source>
        <dbReference type="SAM" id="MobiDB-lite"/>
    </source>
</evidence>